<protein>
    <submittedName>
        <fullName evidence="5">LPXTG-motif protein cell wall anchor domain protein</fullName>
    </submittedName>
</protein>
<feature type="compositionally biased region" description="Low complexity" evidence="3">
    <location>
        <begin position="397"/>
        <end position="422"/>
    </location>
</feature>
<name>A0A133MFV1_CLOPF</name>
<dbReference type="PATRIC" id="fig|1502.174.peg.3390"/>
<evidence type="ECO:0000313" key="5">
    <source>
        <dbReference type="EMBL" id="KXA02964.1"/>
    </source>
</evidence>
<keyword evidence="2" id="KW-0732">Signal</keyword>
<comment type="subcellular location">
    <subcellularLocation>
        <location evidence="1">Cell envelope</location>
    </subcellularLocation>
</comment>
<organism evidence="5 6">
    <name type="scientific">Clostridium perfringens</name>
    <dbReference type="NCBI Taxonomy" id="1502"/>
    <lineage>
        <taxon>Bacteria</taxon>
        <taxon>Bacillati</taxon>
        <taxon>Bacillota</taxon>
        <taxon>Clostridia</taxon>
        <taxon>Eubacteriales</taxon>
        <taxon>Clostridiaceae</taxon>
        <taxon>Clostridium</taxon>
    </lineage>
</organism>
<evidence type="ECO:0000259" key="4">
    <source>
        <dbReference type="PROSITE" id="PS50978"/>
    </source>
</evidence>
<reference evidence="5 6" key="1">
    <citation type="submission" date="2016-01" db="EMBL/GenBank/DDBJ databases">
        <authorList>
            <person name="Oliw E.H."/>
        </authorList>
    </citation>
    <scope>NUCLEOTIDE SEQUENCE [LARGE SCALE GENOMIC DNA]</scope>
    <source>
        <strain evidence="5 6">MJR7757A</strain>
    </source>
</reference>
<proteinExistence type="predicted"/>
<dbReference type="Gene3D" id="2.60.40.10">
    <property type="entry name" value="Immunoglobulins"/>
    <property type="match status" value="1"/>
</dbReference>
<dbReference type="PROSITE" id="PS50978">
    <property type="entry name" value="NEAT"/>
    <property type="match status" value="4"/>
</dbReference>
<sequence>MIIIFNRKRKSKGGLTLGRKKINKILGYALVTSMLVGVGADTVYAATNINSGSAIVRSEGLRDGIYEANNVTSYVEEGNSTGENMARNAIKEKTKFKIENGKTLMTVYFNSSLYGFMNNIEVSTGGETLKVEENKDDKSITFEVPSPDTKVKIGLFITMMGRKVELFLVNDMNTVTLLDEAPTINNAKDISVTQGDAIDLLSGVIGTDKEDSNLKVEISGDTSFIKDGKAEIPGIYPITYKVTDSSGQFDEKTVNVTVNKKTTLGDGSYTLKNTVQYVGQGNMETGNSMARKVLSEDSRIDISNGKNTVTLTFNSELYDFLKNFNVTVDGEKVEAEVNKDNRTIKFNIPDLNSDIVVSTLVSMMGKEVSFKTTLNYDTAKKLEDNLEENNKPGNADNENITGENENNGNQDNSGNTNSGSNGIANEDKENKSEGSSGEIVDANQLKNGIYNIKNDVSYIGDGNQDVGNDMARKALSKNSKLEVKDDKKILTLKFNEEQFSFFKDFRITVNGKDVVATPNEVDRTISFEIPSLDADIVVTAFVSVMGRDVSFKTILNKGTLELVSGEDKPAIEENKSEESNGTSSSNNANSTNKENSTVTENKVTKGKLYTIENKVVHKSQTGVDMARKYLNKISDLEEIDGKTYLTLTFTGQEFMKDHKITVNGKDANYKVVSKNGDSIKLRFEIPNLDADIKVSLYVIPMGRNVEFNVELLKDTKKFVKDFTVSSLPQTGSPIGGNSVALLGMAMMGASMFIRKREE</sequence>
<feature type="region of interest" description="Disordered" evidence="3">
    <location>
        <begin position="566"/>
        <end position="601"/>
    </location>
</feature>
<dbReference type="Proteomes" id="UP000070646">
    <property type="component" value="Unassembled WGS sequence"/>
</dbReference>
<evidence type="ECO:0000256" key="2">
    <source>
        <dbReference type="ARBA" id="ARBA00022729"/>
    </source>
</evidence>
<dbReference type="InterPro" id="IPR013783">
    <property type="entry name" value="Ig-like_fold"/>
</dbReference>
<dbReference type="EMBL" id="LRPU01000251">
    <property type="protein sequence ID" value="KXA02964.1"/>
    <property type="molecule type" value="Genomic_DNA"/>
</dbReference>
<dbReference type="NCBIfam" id="TIGR01167">
    <property type="entry name" value="LPXTG_anchor"/>
    <property type="match status" value="1"/>
</dbReference>
<feature type="domain" description="NEAT" evidence="4">
    <location>
        <begin position="61"/>
        <end position="188"/>
    </location>
</feature>
<dbReference type="InterPro" id="IPR037250">
    <property type="entry name" value="NEAT_dom_sf"/>
</dbReference>
<dbReference type="InterPro" id="IPR006635">
    <property type="entry name" value="NEAT_dom"/>
</dbReference>
<dbReference type="SUPFAM" id="SSF158911">
    <property type="entry name" value="NEAT domain-like"/>
    <property type="match status" value="4"/>
</dbReference>
<accession>A0A133MFV1</accession>
<dbReference type="Pfam" id="PF05031">
    <property type="entry name" value="NEAT"/>
    <property type="match status" value="4"/>
</dbReference>
<dbReference type="CDD" id="cd06920">
    <property type="entry name" value="NEAT"/>
    <property type="match status" value="4"/>
</dbReference>
<evidence type="ECO:0000256" key="1">
    <source>
        <dbReference type="ARBA" id="ARBA00004196"/>
    </source>
</evidence>
<evidence type="ECO:0000313" key="6">
    <source>
        <dbReference type="Proteomes" id="UP000070646"/>
    </source>
</evidence>
<feature type="compositionally biased region" description="Low complexity" evidence="3">
    <location>
        <begin position="579"/>
        <end position="597"/>
    </location>
</feature>
<feature type="compositionally biased region" description="Basic and acidic residues" evidence="3">
    <location>
        <begin position="566"/>
        <end position="578"/>
    </location>
</feature>
<dbReference type="AlphaFoldDB" id="A0A133MFV1"/>
<comment type="caution">
    <text evidence="5">The sequence shown here is derived from an EMBL/GenBank/DDBJ whole genome shotgun (WGS) entry which is preliminary data.</text>
</comment>
<dbReference type="GO" id="GO:0030313">
    <property type="term" value="C:cell envelope"/>
    <property type="evidence" value="ECO:0007669"/>
    <property type="project" value="UniProtKB-SubCell"/>
</dbReference>
<evidence type="ECO:0000256" key="3">
    <source>
        <dbReference type="SAM" id="MobiDB-lite"/>
    </source>
</evidence>
<feature type="domain" description="NEAT" evidence="4">
    <location>
        <begin position="445"/>
        <end position="573"/>
    </location>
</feature>
<feature type="domain" description="NEAT" evidence="4">
    <location>
        <begin position="604"/>
        <end position="729"/>
    </location>
</feature>
<feature type="domain" description="NEAT" evidence="4">
    <location>
        <begin position="264"/>
        <end position="392"/>
    </location>
</feature>
<dbReference type="Gene3D" id="2.60.40.1850">
    <property type="match status" value="4"/>
</dbReference>
<dbReference type="SMART" id="SM00725">
    <property type="entry name" value="NEAT"/>
    <property type="match status" value="4"/>
</dbReference>
<gene>
    <name evidence="5" type="ORF">HMPREF3222_03352</name>
</gene>
<feature type="region of interest" description="Disordered" evidence="3">
    <location>
        <begin position="384"/>
        <end position="439"/>
    </location>
</feature>